<proteinExistence type="predicted"/>
<dbReference type="Gene3D" id="1.25.10.10">
    <property type="entry name" value="Leucine-rich Repeat Variant"/>
    <property type="match status" value="2"/>
</dbReference>
<comment type="caution">
    <text evidence="1">The sequence shown here is derived from an EMBL/GenBank/DDBJ whole genome shotgun (WGS) entry which is preliminary data.</text>
</comment>
<gene>
    <name evidence="1" type="ORF">BJY14_003134</name>
</gene>
<dbReference type="EMBL" id="JACCBA010000001">
    <property type="protein sequence ID" value="NYD47151.1"/>
    <property type="molecule type" value="Genomic_DNA"/>
</dbReference>
<evidence type="ECO:0000313" key="1">
    <source>
        <dbReference type="EMBL" id="NYD47151.1"/>
    </source>
</evidence>
<dbReference type="Proteomes" id="UP000529783">
    <property type="component" value="Unassembled WGS sequence"/>
</dbReference>
<dbReference type="AlphaFoldDB" id="A0A7Y9JG40"/>
<evidence type="ECO:0008006" key="3">
    <source>
        <dbReference type="Google" id="ProtNLM"/>
    </source>
</evidence>
<dbReference type="InterPro" id="IPR011989">
    <property type="entry name" value="ARM-like"/>
</dbReference>
<dbReference type="InterPro" id="IPR016024">
    <property type="entry name" value="ARM-type_fold"/>
</dbReference>
<accession>A0A7Y9JG40</accession>
<keyword evidence="2" id="KW-1185">Reference proteome</keyword>
<name>A0A7Y9JG40_9ACTN</name>
<protein>
    <recommendedName>
        <fullName evidence="3">HEAT repeat domain-containing protein</fullName>
    </recommendedName>
</protein>
<dbReference type="RefSeq" id="WP_179844276.1">
    <property type="nucleotide sequence ID" value="NZ_JACCBA010000001.1"/>
</dbReference>
<dbReference type="SUPFAM" id="SSF48371">
    <property type="entry name" value="ARM repeat"/>
    <property type="match status" value="1"/>
</dbReference>
<reference evidence="1 2" key="1">
    <citation type="submission" date="2020-07" db="EMBL/GenBank/DDBJ databases">
        <title>Sequencing the genomes of 1000 actinobacteria strains.</title>
        <authorList>
            <person name="Klenk H.-P."/>
        </authorList>
    </citation>
    <scope>NUCLEOTIDE SEQUENCE [LARGE SCALE GENOMIC DNA]</scope>
    <source>
        <strain evidence="1 2">DSM 40398</strain>
    </source>
</reference>
<sequence length="582" mass="63122">MGSVIGFDWQAVVHRDFDVDLDEPGRRSGAALDALLADLNVEAEAPFIFGEWAGRLGATANAEPAALLERLAHPEARIRRILAVVFVYLDLPDDAVPSLRARSASEPDAPTRLALLLALGRYPLTHDYLRRHLDSEPSDALGAALGLLLHSPQTVDDAVLDALALCDGEAGSALAELAWGDPEWTGLPPHGSVEAVDGWFHPTPDLHSRWLSRMLARLRTGQVDAAAARVLINTADRLFQRFPEHAPAVASMLRHPEPAVRRAAAATNYLPSHDAYADALAACLDDSEVSEKALIALTRREDLRCVPPLQQLISHGELDLQLQHRFRAASALAEHLWPQVRARLAGSPTAADAGALLSWTKEWRGGEQAVPEVTAVLEGMIPRLDVPVPDSGDLETAGACCMFLRRWGLADEQALAVLRRVASGPDPETGLAAIRALMGLGERSDAEVVDLLLNVLERRRQFGRRAGRRGWRFDTNACDWLGELGPRAQTAVPALRALRDDPAEPARAAAAFALWKTTRDAGEALPVLIEQIPDDPVRTLYDISLMGDAARPALPVLRDYAAGEGDVAERARQALRRIEPEA</sequence>
<evidence type="ECO:0000313" key="2">
    <source>
        <dbReference type="Proteomes" id="UP000529783"/>
    </source>
</evidence>
<organism evidence="1 2">
    <name type="scientific">Actinomadura luteofluorescens</name>
    <dbReference type="NCBI Taxonomy" id="46163"/>
    <lineage>
        <taxon>Bacteria</taxon>
        <taxon>Bacillati</taxon>
        <taxon>Actinomycetota</taxon>
        <taxon>Actinomycetes</taxon>
        <taxon>Streptosporangiales</taxon>
        <taxon>Thermomonosporaceae</taxon>
        <taxon>Actinomadura</taxon>
    </lineage>
</organism>